<evidence type="ECO:0000313" key="7">
    <source>
        <dbReference type="Proteomes" id="UP000695022"/>
    </source>
</evidence>
<protein>
    <recommendedName>
        <fullName evidence="3 6">Queuosine 5'-phosphate N-glycosylase/hydrolase</fullName>
        <ecNumber evidence="6">3.2.2.-</ecNumber>
    </recommendedName>
    <alternativeName>
        <fullName evidence="4 6">Queuosine-nucleotide N-glycosylase/hydrolase</fullName>
    </alternativeName>
</protein>
<dbReference type="GeneID" id="106819479"/>
<dbReference type="EC" id="3.2.2.-" evidence="6"/>
<keyword evidence="7" id="KW-1185">Reference proteome</keyword>
<evidence type="ECO:0000256" key="5">
    <source>
        <dbReference type="ARBA" id="ARBA00048204"/>
    </source>
</evidence>
<comment type="catalytic activity">
    <reaction evidence="5 6">
        <text>queuosine 5'-phosphate + H2O = queuine + D-ribose 5-phosphate</text>
        <dbReference type="Rhea" id="RHEA:75387"/>
        <dbReference type="ChEBI" id="CHEBI:15377"/>
        <dbReference type="ChEBI" id="CHEBI:17433"/>
        <dbReference type="ChEBI" id="CHEBI:78346"/>
        <dbReference type="ChEBI" id="CHEBI:194371"/>
    </reaction>
    <physiologicalReaction direction="left-to-right" evidence="5 6">
        <dbReference type="Rhea" id="RHEA:75388"/>
    </physiologicalReaction>
</comment>
<name>A0ABM1F568_PRICU</name>
<accession>A0ABM1F568</accession>
<evidence type="ECO:0000256" key="3">
    <source>
        <dbReference type="ARBA" id="ARBA00035306"/>
    </source>
</evidence>
<reference evidence="8" key="1">
    <citation type="submission" date="2025-08" db="UniProtKB">
        <authorList>
            <consortium name="RefSeq"/>
        </authorList>
    </citation>
    <scope>IDENTIFICATION</scope>
</reference>
<evidence type="ECO:0000256" key="2">
    <source>
        <dbReference type="ARBA" id="ARBA00035119"/>
    </source>
</evidence>
<evidence type="ECO:0000313" key="8">
    <source>
        <dbReference type="RefSeq" id="XP_014679589.1"/>
    </source>
</evidence>
<proteinExistence type="inferred from homology"/>
<evidence type="ECO:0000256" key="4">
    <source>
        <dbReference type="ARBA" id="ARBA00035393"/>
    </source>
</evidence>
<dbReference type="Proteomes" id="UP000695022">
    <property type="component" value="Unplaced"/>
</dbReference>
<evidence type="ECO:0000256" key="6">
    <source>
        <dbReference type="RuleBase" id="RU365002"/>
    </source>
</evidence>
<dbReference type="PANTHER" id="PTHR21314">
    <property type="entry name" value="QUEUOSINE 5'-PHOSPHATE N-GLYCOSYLASE_HYDROLASE-RELATED"/>
    <property type="match status" value="1"/>
</dbReference>
<sequence length="74" mass="8581">MPMMREGLANIREAGSVLVEKFSGSFLTCVERSNKSASRLLRLIVDNFPSYRDETTYDCTRDAEWHYGSELRSW</sequence>
<keyword evidence="1 6" id="KW-0378">Hydrolase</keyword>
<dbReference type="Pfam" id="PF10343">
    <property type="entry name" value="Q_salvage"/>
    <property type="match status" value="1"/>
</dbReference>
<dbReference type="InterPro" id="IPR019438">
    <property type="entry name" value="Q_salvage"/>
</dbReference>
<comment type="similarity">
    <text evidence="2 6">Belongs to the QNG1 protein family.</text>
</comment>
<dbReference type="PANTHER" id="PTHR21314:SF0">
    <property type="entry name" value="QUEUOSINE 5'-PHOSPHATE N-GLYCOSYLASE_HYDROLASE"/>
    <property type="match status" value="1"/>
</dbReference>
<comment type="function">
    <text evidence="6">Catalyzes the hydrolysis of queuosine 5'-phosphate, releasing the nucleobase queuine (q). Is required for salvage of queuine from exogenous queuosine (Q) that is imported and then converted to queuosine 5'-phosphate intracellularly.</text>
</comment>
<gene>
    <name evidence="8" type="primary">LOC106819479</name>
</gene>
<evidence type="ECO:0000256" key="1">
    <source>
        <dbReference type="ARBA" id="ARBA00022801"/>
    </source>
</evidence>
<dbReference type="RefSeq" id="XP_014679589.1">
    <property type="nucleotide sequence ID" value="XM_014824103.1"/>
</dbReference>
<organism evidence="7 8">
    <name type="scientific">Priapulus caudatus</name>
    <name type="common">Priapulid worm</name>
    <dbReference type="NCBI Taxonomy" id="37621"/>
    <lineage>
        <taxon>Eukaryota</taxon>
        <taxon>Metazoa</taxon>
        <taxon>Ecdysozoa</taxon>
        <taxon>Scalidophora</taxon>
        <taxon>Priapulida</taxon>
        <taxon>Priapulimorpha</taxon>
        <taxon>Priapulimorphida</taxon>
        <taxon>Priapulidae</taxon>
        <taxon>Priapulus</taxon>
    </lineage>
</organism>